<proteinExistence type="inferred from homology"/>
<dbReference type="Pfam" id="PF02866">
    <property type="entry name" value="Ldh_1_C"/>
    <property type="match status" value="1"/>
</dbReference>
<dbReference type="InterPro" id="IPR018177">
    <property type="entry name" value="L-lactate_DH_AS"/>
</dbReference>
<dbReference type="RefSeq" id="XP_024726659.1">
    <property type="nucleotide sequence ID" value="XM_024876392.1"/>
</dbReference>
<evidence type="ECO:0000256" key="1">
    <source>
        <dbReference type="ARBA" id="ARBA00004843"/>
    </source>
</evidence>
<dbReference type="CDD" id="cd00300">
    <property type="entry name" value="LDH_like"/>
    <property type="match status" value="1"/>
</dbReference>
<evidence type="ECO:0000256" key="6">
    <source>
        <dbReference type="ARBA" id="ARBA00049258"/>
    </source>
</evidence>
<protein>
    <recommendedName>
        <fullName evidence="3 9">L-lactate dehydrogenase</fullName>
        <ecNumber evidence="3 9">1.1.1.27</ecNumber>
    </recommendedName>
</protein>
<keyword evidence="5 8" id="KW-0520">NAD</keyword>
<evidence type="ECO:0000256" key="3">
    <source>
        <dbReference type="ARBA" id="ARBA00012967"/>
    </source>
</evidence>
<feature type="binding site" evidence="8">
    <location>
        <begin position="119"/>
        <end position="121"/>
    </location>
    <ligand>
        <name>NAD(+)</name>
        <dbReference type="ChEBI" id="CHEBI:57540"/>
    </ligand>
</feature>
<dbReference type="GO" id="GO:0006089">
    <property type="term" value="P:lactate metabolic process"/>
    <property type="evidence" value="ECO:0007669"/>
    <property type="project" value="TreeGrafter"/>
</dbReference>
<dbReference type="NCBIfam" id="TIGR01771">
    <property type="entry name" value="L-LDH-NAD"/>
    <property type="match status" value="1"/>
</dbReference>
<comment type="similarity">
    <text evidence="2">Belongs to the LDH/MDH superfamily. LDH family.</text>
</comment>
<accession>A0A2J6SG60</accession>
<dbReference type="GO" id="GO:0004459">
    <property type="term" value="F:L-lactate dehydrogenase (NAD+) activity"/>
    <property type="evidence" value="ECO:0007669"/>
    <property type="project" value="UniProtKB-EC"/>
</dbReference>
<evidence type="ECO:0000256" key="2">
    <source>
        <dbReference type="ARBA" id="ARBA00006054"/>
    </source>
</evidence>
<evidence type="ECO:0000256" key="8">
    <source>
        <dbReference type="PIRSR" id="PIRSR000102-3"/>
    </source>
</evidence>
<dbReference type="InterPro" id="IPR011304">
    <property type="entry name" value="L-lactate_DH"/>
</dbReference>
<comment type="pathway">
    <text evidence="1 9">Fermentation; pyruvate fermentation to lactate; (S)-lactate from pyruvate: step 1/1.</text>
</comment>
<evidence type="ECO:0000256" key="10">
    <source>
        <dbReference type="SAM" id="Phobius"/>
    </source>
</evidence>
<dbReference type="PROSITE" id="PS00064">
    <property type="entry name" value="L_LDH"/>
    <property type="match status" value="1"/>
</dbReference>
<dbReference type="SUPFAM" id="SSF56327">
    <property type="entry name" value="LDH C-terminal domain-like"/>
    <property type="match status" value="1"/>
</dbReference>
<dbReference type="GO" id="GO:0005737">
    <property type="term" value="C:cytoplasm"/>
    <property type="evidence" value="ECO:0007669"/>
    <property type="project" value="InterPro"/>
</dbReference>
<dbReference type="InterPro" id="IPR001236">
    <property type="entry name" value="Lactate/malate_DH_N"/>
</dbReference>
<evidence type="ECO:0000256" key="7">
    <source>
        <dbReference type="PIRSR" id="PIRSR000102-1"/>
    </source>
</evidence>
<feature type="binding site" evidence="8">
    <location>
        <position position="37"/>
    </location>
    <ligand>
        <name>NAD(+)</name>
        <dbReference type="ChEBI" id="CHEBI:57540"/>
    </ligand>
</feature>
<keyword evidence="10" id="KW-0812">Transmembrane</keyword>
<evidence type="ECO:0000259" key="12">
    <source>
        <dbReference type="Pfam" id="PF02866"/>
    </source>
</evidence>
<dbReference type="UniPathway" id="UPA00554">
    <property type="reaction ID" value="UER00611"/>
</dbReference>
<dbReference type="Pfam" id="PF00056">
    <property type="entry name" value="Ldh_1_N"/>
    <property type="match status" value="1"/>
</dbReference>
<evidence type="ECO:0000256" key="4">
    <source>
        <dbReference type="ARBA" id="ARBA00023002"/>
    </source>
</evidence>
<dbReference type="Proteomes" id="UP000235371">
    <property type="component" value="Unassembled WGS sequence"/>
</dbReference>
<feature type="active site" description="Proton acceptor" evidence="7">
    <location>
        <position position="176"/>
    </location>
</feature>
<dbReference type="EMBL" id="KZ613919">
    <property type="protein sequence ID" value="PMD49755.1"/>
    <property type="molecule type" value="Genomic_DNA"/>
</dbReference>
<organism evidence="13 14">
    <name type="scientific">Hyaloscypha bicolor E</name>
    <dbReference type="NCBI Taxonomy" id="1095630"/>
    <lineage>
        <taxon>Eukaryota</taxon>
        <taxon>Fungi</taxon>
        <taxon>Dikarya</taxon>
        <taxon>Ascomycota</taxon>
        <taxon>Pezizomycotina</taxon>
        <taxon>Leotiomycetes</taxon>
        <taxon>Helotiales</taxon>
        <taxon>Hyaloscyphaceae</taxon>
        <taxon>Hyaloscypha</taxon>
        <taxon>Hyaloscypha bicolor</taxon>
    </lineage>
</organism>
<dbReference type="OrthoDB" id="6270329at2759"/>
<dbReference type="AlphaFoldDB" id="A0A2J6SG60"/>
<dbReference type="SUPFAM" id="SSF51735">
    <property type="entry name" value="NAD(P)-binding Rossmann-fold domains"/>
    <property type="match status" value="1"/>
</dbReference>
<feature type="binding site" evidence="8">
    <location>
        <begin position="12"/>
        <end position="17"/>
    </location>
    <ligand>
        <name>NAD(+)</name>
        <dbReference type="ChEBI" id="CHEBI:57540"/>
    </ligand>
</feature>
<name>A0A2J6SG60_9HELO</name>
<dbReference type="Gene3D" id="3.40.50.720">
    <property type="entry name" value="NAD(P)-binding Rossmann-like Domain"/>
    <property type="match status" value="1"/>
</dbReference>
<keyword evidence="14" id="KW-1185">Reference proteome</keyword>
<evidence type="ECO:0000313" key="13">
    <source>
        <dbReference type="EMBL" id="PMD49755.1"/>
    </source>
</evidence>
<evidence type="ECO:0000256" key="5">
    <source>
        <dbReference type="ARBA" id="ARBA00023027"/>
    </source>
</evidence>
<dbReference type="InterPro" id="IPR036291">
    <property type="entry name" value="NAD(P)-bd_dom_sf"/>
</dbReference>
<dbReference type="PANTHER" id="PTHR43128">
    <property type="entry name" value="L-2-HYDROXYCARBOXYLATE DEHYDROGENASE (NAD(P)(+))"/>
    <property type="match status" value="1"/>
</dbReference>
<gene>
    <name evidence="13" type="ORF">K444DRAFT_548721</name>
</gene>
<sequence>MSASSGSIAIIGAGSVGAAIAYSLLLRQVVADIILVDINHEYCQAQVEDLSDATFLSNVRIRQGTAEDARNADIIIISAGAKQKPGETRIGLIDRNIKVLESVTKSLQPIRSDAILLIVANPVDILTFYAQRLSGLPRNQVIGSGTMLDSIRLTGILAKKLKVSDSSIHAFVIGEHGDSQYVAWSSATVHGRPLLKALPLTKTEREEIATTTRMKADSIIKVKGFTSYGVAAVAARMCEAIIFDHRKILPLSHWQEDLGCCLSLPAVLGRKGISPFQVDLDETEQQFLVQSAQALRLIIKENDQNS</sequence>
<dbReference type="PANTHER" id="PTHR43128:SF16">
    <property type="entry name" value="L-LACTATE DEHYDROGENASE"/>
    <property type="match status" value="1"/>
</dbReference>
<keyword evidence="10" id="KW-0472">Membrane</keyword>
<evidence type="ECO:0000313" key="14">
    <source>
        <dbReference type="Proteomes" id="UP000235371"/>
    </source>
</evidence>
<evidence type="ECO:0000259" key="11">
    <source>
        <dbReference type="Pfam" id="PF00056"/>
    </source>
</evidence>
<feature type="domain" description="Lactate/malate dehydrogenase N-terminal" evidence="11">
    <location>
        <begin position="8"/>
        <end position="143"/>
    </location>
</feature>
<dbReference type="InterPro" id="IPR015955">
    <property type="entry name" value="Lactate_DH/Glyco_Ohase_4_C"/>
</dbReference>
<feature type="binding site" evidence="8">
    <location>
        <position position="96"/>
    </location>
    <ligand>
        <name>NAD(+)</name>
        <dbReference type="ChEBI" id="CHEBI:57540"/>
    </ligand>
</feature>
<dbReference type="PIRSF" id="PIRSF000102">
    <property type="entry name" value="Lac_mal_DH"/>
    <property type="match status" value="1"/>
</dbReference>
<dbReference type="InterPro" id="IPR022383">
    <property type="entry name" value="Lactate/malate_DH_C"/>
</dbReference>
<feature type="transmembrane region" description="Helical" evidence="10">
    <location>
        <begin position="6"/>
        <end position="25"/>
    </location>
</feature>
<comment type="catalytic activity">
    <reaction evidence="6 9">
        <text>(S)-lactate + NAD(+) = pyruvate + NADH + H(+)</text>
        <dbReference type="Rhea" id="RHEA:23444"/>
        <dbReference type="ChEBI" id="CHEBI:15361"/>
        <dbReference type="ChEBI" id="CHEBI:15378"/>
        <dbReference type="ChEBI" id="CHEBI:16651"/>
        <dbReference type="ChEBI" id="CHEBI:57540"/>
        <dbReference type="ChEBI" id="CHEBI:57945"/>
        <dbReference type="EC" id="1.1.1.27"/>
    </reaction>
</comment>
<keyword evidence="4 9" id="KW-0560">Oxidoreductase</keyword>
<dbReference type="InterPro" id="IPR001557">
    <property type="entry name" value="L-lactate/malate_DH"/>
</dbReference>
<dbReference type="EC" id="1.1.1.27" evidence="3 9"/>
<dbReference type="Gene3D" id="3.90.110.10">
    <property type="entry name" value="Lactate dehydrogenase/glycoside hydrolase, family 4, C-terminal"/>
    <property type="match status" value="1"/>
</dbReference>
<dbReference type="InParanoid" id="A0A2J6SG60"/>
<keyword evidence="10" id="KW-1133">Transmembrane helix</keyword>
<evidence type="ECO:0000256" key="9">
    <source>
        <dbReference type="RuleBase" id="RU000496"/>
    </source>
</evidence>
<reference evidence="13 14" key="1">
    <citation type="submission" date="2016-04" db="EMBL/GenBank/DDBJ databases">
        <title>A degradative enzymes factory behind the ericoid mycorrhizal symbiosis.</title>
        <authorList>
            <consortium name="DOE Joint Genome Institute"/>
            <person name="Martino E."/>
            <person name="Morin E."/>
            <person name="Grelet G."/>
            <person name="Kuo A."/>
            <person name="Kohler A."/>
            <person name="Daghino S."/>
            <person name="Barry K."/>
            <person name="Choi C."/>
            <person name="Cichocki N."/>
            <person name="Clum A."/>
            <person name="Copeland A."/>
            <person name="Hainaut M."/>
            <person name="Haridas S."/>
            <person name="Labutti K."/>
            <person name="Lindquist E."/>
            <person name="Lipzen A."/>
            <person name="Khouja H.-R."/>
            <person name="Murat C."/>
            <person name="Ohm R."/>
            <person name="Olson A."/>
            <person name="Spatafora J."/>
            <person name="Veneault-Fourrey C."/>
            <person name="Henrissat B."/>
            <person name="Grigoriev I."/>
            <person name="Martin F."/>
            <person name="Perotto S."/>
        </authorList>
    </citation>
    <scope>NUCLEOTIDE SEQUENCE [LARGE SCALE GENOMIC DNA]</scope>
    <source>
        <strain evidence="13 14">E</strain>
    </source>
</reference>
<dbReference type="GeneID" id="36584471"/>
<feature type="domain" description="Lactate/malate dehydrogenase C-terminal" evidence="12">
    <location>
        <begin position="146"/>
        <end position="301"/>
    </location>
</feature>
<dbReference type="STRING" id="1095630.A0A2J6SG60"/>
<dbReference type="PRINTS" id="PR00086">
    <property type="entry name" value="LLDHDRGNASE"/>
</dbReference>